<keyword evidence="2" id="KW-0560">Oxidoreductase</keyword>
<dbReference type="Gene3D" id="3.90.700.10">
    <property type="entry name" value="Succinate dehydrogenase/fumarate reductase flavoprotein, catalytic domain"/>
    <property type="match status" value="1"/>
</dbReference>
<dbReference type="SMR" id="Q9WYQ8"/>
<evidence type="ECO:0000313" key="5">
    <source>
        <dbReference type="Proteomes" id="UP000008183"/>
    </source>
</evidence>
<dbReference type="PANTHER" id="PTHR11632">
    <property type="entry name" value="SUCCINATE DEHYDROGENASE 2 FLAVOPROTEIN SUBUNIT"/>
    <property type="match status" value="1"/>
</dbReference>
<protein>
    <submittedName>
        <fullName evidence="4">Oxidoreductase, putative</fullName>
    </submittedName>
</protein>
<reference evidence="4 5" key="1">
    <citation type="journal article" date="1999" name="Nature">
        <title>Evidence for lateral gene transfer between Archaea and Bacteria from genome sequence of Thermotoga maritima.</title>
        <authorList>
            <person name="Nelson K.E."/>
            <person name="Clayton R.A."/>
            <person name="Gill S.R."/>
            <person name="Gwinn M.L."/>
            <person name="Dodson R.J."/>
            <person name="Haft D.H."/>
            <person name="Hickey E.K."/>
            <person name="Peterson J.D."/>
            <person name="Nelson W.C."/>
            <person name="Ketchum K.A."/>
            <person name="McDonald L."/>
            <person name="Utterback T.R."/>
            <person name="Malek J.A."/>
            <person name="Linher K.D."/>
            <person name="Garrett M.M."/>
            <person name="Stewart A.M."/>
            <person name="Cotton M.D."/>
            <person name="Pratt M.S."/>
            <person name="Phillips C.A."/>
            <person name="Richardson D."/>
            <person name="Heidelberg J."/>
            <person name="Sutton G.G."/>
            <person name="Fleischmann R.D."/>
            <person name="White O."/>
            <person name="Salzberg S.L."/>
            <person name="Smith H.O."/>
            <person name="Venter J.C."/>
            <person name="Fraser C.M."/>
        </authorList>
    </citation>
    <scope>NUCLEOTIDE SEQUENCE [LARGE SCALE GENOMIC DNA]</scope>
    <source>
        <strain evidence="5">ATCC 43589 / DSM 3109 / JCM 10099 / NBRC 100826 / MSB8</strain>
    </source>
</reference>
<dbReference type="GO" id="GO:0005886">
    <property type="term" value="C:plasma membrane"/>
    <property type="evidence" value="ECO:0000318"/>
    <property type="project" value="GO_Central"/>
</dbReference>
<dbReference type="InterPro" id="IPR036188">
    <property type="entry name" value="FAD/NAD-bd_sf"/>
</dbReference>
<dbReference type="KEGG" id="tmi:THEMA_02590"/>
<dbReference type="EMBL" id="AE000512">
    <property type="protein sequence ID" value="AAD35512.1"/>
    <property type="molecule type" value="Genomic_DNA"/>
</dbReference>
<feature type="domain" description="FAD-dependent oxidoreductase 2 FAD-binding" evidence="3">
    <location>
        <begin position="20"/>
        <end position="256"/>
    </location>
</feature>
<dbReference type="GO" id="GO:0000104">
    <property type="term" value="F:succinate dehydrogenase activity"/>
    <property type="evidence" value="ECO:0000318"/>
    <property type="project" value="GO_Central"/>
</dbReference>
<dbReference type="InterPro" id="IPR027477">
    <property type="entry name" value="Succ_DH/fumarate_Rdtase_cat_sf"/>
</dbReference>
<accession>Q9WYQ8</accession>
<dbReference type="KEGG" id="tma:TM0427"/>
<evidence type="ECO:0000256" key="2">
    <source>
        <dbReference type="ARBA" id="ARBA00023002"/>
    </source>
</evidence>
<evidence type="ECO:0000259" key="3">
    <source>
        <dbReference type="Pfam" id="PF00890"/>
    </source>
</evidence>
<name>Q9WYQ8_THEMA</name>
<dbReference type="AlphaFoldDB" id="Q9WYQ8"/>
<dbReference type="PIR" id="C72379">
    <property type="entry name" value="C72379"/>
</dbReference>
<evidence type="ECO:0000313" key="4">
    <source>
        <dbReference type="EMBL" id="AAD35512.1"/>
    </source>
</evidence>
<dbReference type="KEGG" id="tmw:THMA_0433"/>
<dbReference type="OrthoDB" id="9806724at2"/>
<dbReference type="PaxDb" id="243274-THEMA_02590"/>
<dbReference type="KEGG" id="tmm:Tmari_0424"/>
<dbReference type="PANTHER" id="PTHR11632:SF51">
    <property type="entry name" value="SUCCINATE DEHYDROGENASE [UBIQUINONE] FLAVOPROTEIN SUBUNIT, MITOCHONDRIAL"/>
    <property type="match status" value="1"/>
</dbReference>
<dbReference type="InterPro" id="IPR003953">
    <property type="entry name" value="FAD-dep_OxRdtase_2_FAD-bd"/>
</dbReference>
<dbReference type="InterPro" id="IPR030664">
    <property type="entry name" value="SdhA/FrdA/AprA"/>
</dbReference>
<dbReference type="SUPFAM" id="SSF51905">
    <property type="entry name" value="FAD/NAD(P)-binding domain"/>
    <property type="match status" value="1"/>
</dbReference>
<gene>
    <name evidence="4" type="ordered locus">TM_0427</name>
</gene>
<dbReference type="GO" id="GO:0050660">
    <property type="term" value="F:flavin adenine dinucleotide binding"/>
    <property type="evidence" value="ECO:0000318"/>
    <property type="project" value="GO_Central"/>
</dbReference>
<sequence length="664" mass="75468">MRESVVKLNEYTLRIFSLNTIVVGSGAAGLNAVDRVFSFGQKDVALLTDNLKWGTSRNTGSDKQTYYKLTLAGNVPDSVYELAETLFNGGSMDGDIALVEAALSARAFFRLVELGVPFPHSRYGEYVGYKTDHDPKQRATSAGPLTSYYMCEKLLEEIRRKGIKIFEGYQVIGILTDRNEEKTIGLIALDLNNIDDPEKRYVLFNVKNIIYATGGPAGMFYFHSVYPPVHFGATGIAFEAGVMGKNLTEWQFGIASKKFRWNLSGTYQQVIPRYVSTDENGNDEREFLEEYFPDPSTMLNAIFLKGYQWPFDVRKIKNYGSSLIDILVFYETVIKGRRVWLDFTRNPSWGSKNGELDFSLLGKEAYEYLKNSGALFGRPIDRLEKMNRPAIEVYLQHGIDLRKEYLEIGVCAQHNNGGLHGNIWWESNLKHFFPVGEVNGSHGVYRPGGSALNSGQVGGVRAAQYIVENYSGDPLCEEEILEEAKDQILKKIELGESFVKKITGKSNVSSILKEISERSMRSMGIVRSLEEAGKGKNEALRDFNNLIEKVELSSIRQLPFAFRLYDVLLTQYVYLSAVENYIESGGKSRGSYIVHDPTGELPVPNLPEMFRYSLAGESFNKKIQRVRCKENRCEFFWDPVKEIPREDTWFETIWNSFMRREVFR</sequence>
<keyword evidence="5" id="KW-1185">Reference proteome</keyword>
<evidence type="ECO:0000256" key="1">
    <source>
        <dbReference type="ARBA" id="ARBA00022630"/>
    </source>
</evidence>
<proteinExistence type="predicted"/>
<organism evidence="4 5">
    <name type="scientific">Thermotoga maritima (strain ATCC 43589 / DSM 3109 / JCM 10099 / NBRC 100826 / MSB8)</name>
    <dbReference type="NCBI Taxonomy" id="243274"/>
    <lineage>
        <taxon>Bacteria</taxon>
        <taxon>Thermotogati</taxon>
        <taxon>Thermotogota</taxon>
        <taxon>Thermotogae</taxon>
        <taxon>Thermotogales</taxon>
        <taxon>Thermotogaceae</taxon>
        <taxon>Thermotoga</taxon>
    </lineage>
</organism>
<dbReference type="EnsemblBacteria" id="AAD35512">
    <property type="protein sequence ID" value="AAD35512"/>
    <property type="gene ID" value="TM_0427"/>
</dbReference>
<dbReference type="GO" id="GO:0009055">
    <property type="term" value="F:electron transfer activity"/>
    <property type="evidence" value="ECO:0000318"/>
    <property type="project" value="GO_Central"/>
</dbReference>
<dbReference type="GO" id="GO:0009061">
    <property type="term" value="P:anaerobic respiration"/>
    <property type="evidence" value="ECO:0000318"/>
    <property type="project" value="GO_Central"/>
</dbReference>
<dbReference type="Pfam" id="PF00890">
    <property type="entry name" value="FAD_binding_2"/>
    <property type="match status" value="1"/>
</dbReference>
<keyword evidence="1" id="KW-0285">Flavoprotein</keyword>
<dbReference type="InParanoid" id="Q9WYQ8"/>
<accession>G4FHY6</accession>
<dbReference type="RefSeq" id="WP_004083312.1">
    <property type="nucleotide sequence ID" value="NC_000853.1"/>
</dbReference>
<dbReference type="PATRIC" id="fig|243274.17.peg.425"/>
<dbReference type="Gene3D" id="3.50.50.60">
    <property type="entry name" value="FAD/NAD(P)-binding domain"/>
    <property type="match status" value="2"/>
</dbReference>
<dbReference type="Proteomes" id="UP000008183">
    <property type="component" value="Chromosome"/>
</dbReference>